<dbReference type="Proteomes" id="UP000037035">
    <property type="component" value="Unassembled WGS sequence"/>
</dbReference>
<name>A0A0L6UW81_9BASI</name>
<evidence type="ECO:0000313" key="2">
    <source>
        <dbReference type="Proteomes" id="UP000037035"/>
    </source>
</evidence>
<protein>
    <submittedName>
        <fullName evidence="1">Uncharacterized protein</fullName>
    </submittedName>
</protein>
<reference evidence="1 2" key="1">
    <citation type="submission" date="2015-08" db="EMBL/GenBank/DDBJ databases">
        <title>Next Generation Sequencing and Analysis of the Genome of Puccinia sorghi L Schw, the Causal Agent of Maize Common Rust.</title>
        <authorList>
            <person name="Rochi L."/>
            <person name="Burguener G."/>
            <person name="Darino M."/>
            <person name="Turjanski A."/>
            <person name="Kreff E."/>
            <person name="Dieguez M.J."/>
            <person name="Sacco F."/>
        </authorList>
    </citation>
    <scope>NUCLEOTIDE SEQUENCE [LARGE SCALE GENOMIC DNA]</scope>
    <source>
        <strain evidence="1 2">RO10H11247</strain>
    </source>
</reference>
<dbReference type="VEuPathDB" id="FungiDB:VP01_3684g2"/>
<dbReference type="EMBL" id="LAVV01008706">
    <property type="protein sequence ID" value="KNZ52125.1"/>
    <property type="molecule type" value="Genomic_DNA"/>
</dbReference>
<dbReference type="AlphaFoldDB" id="A0A0L6UW81"/>
<evidence type="ECO:0000313" key="1">
    <source>
        <dbReference type="EMBL" id="KNZ52125.1"/>
    </source>
</evidence>
<gene>
    <name evidence="1" type="ORF">VP01_3684g2</name>
</gene>
<sequence>MFQPSFHPNSTCLLFENAWSKKRSFLVISECQLQAISQNLQRRVLPWGVFPHELSLQPHANVTLKLGMSLDNFLNSMNKGPHLPLQLPMFIPTCKSEDKYKEIWKIQITWVLSQCIETPQDHSTAIIHYSPGMFPWNFLASNMT</sequence>
<keyword evidence="2" id="KW-1185">Reference proteome</keyword>
<comment type="caution">
    <text evidence="1">The sequence shown here is derived from an EMBL/GenBank/DDBJ whole genome shotgun (WGS) entry which is preliminary data.</text>
</comment>
<accession>A0A0L6UW81</accession>
<proteinExistence type="predicted"/>
<organism evidence="1 2">
    <name type="scientific">Puccinia sorghi</name>
    <dbReference type="NCBI Taxonomy" id="27349"/>
    <lineage>
        <taxon>Eukaryota</taxon>
        <taxon>Fungi</taxon>
        <taxon>Dikarya</taxon>
        <taxon>Basidiomycota</taxon>
        <taxon>Pucciniomycotina</taxon>
        <taxon>Pucciniomycetes</taxon>
        <taxon>Pucciniales</taxon>
        <taxon>Pucciniaceae</taxon>
        <taxon>Puccinia</taxon>
    </lineage>
</organism>